<feature type="disulfide bond" evidence="8">
    <location>
        <begin position="149"/>
        <end position="185"/>
    </location>
</feature>
<keyword evidence="2 8" id="KW-0812">Transmembrane</keyword>
<evidence type="ECO:0000256" key="9">
    <source>
        <dbReference type="SAM" id="MobiDB-lite"/>
    </source>
</evidence>
<comment type="similarity">
    <text evidence="8">Belongs to the LAMP family.</text>
</comment>
<gene>
    <name evidence="14" type="primary">LAMP2</name>
    <name evidence="14" type="synonym">lamp2</name>
</gene>
<dbReference type="InterPro" id="IPR048524">
    <property type="entry name" value="Lamp2-like_TM"/>
</dbReference>
<sequence>MIHRAVLFLALALGLGTQLTSATEVLVNNTEGKLCLYANLKVNFSVAYEAVGDKNATAVFSLPDAVLTNGSSCANSSSTLRLSFGQGHSWTMTFSKGVQNYQADSVSVDLNLADAAVFPNATSNETMSVTVNVNATNLSKADLGTCYSCNSQDVIREGGVSQTLWSVLIQAFVANGSKSQEITSCAADVPITPSPAPTNASTAAPTTAVAPTTPIPTPTLPTPTTGKYHVTTGVNSTACLMADFGLSIGFKIQGQLQKMNLEPNGTNASGTCGVNSSQLVLSNPTATLVFTFVNETAKFRLHAVTVNITTGSGQQFYSENTNLSLWVASVGSSYMCNKEQSYNISESLALHTFDLHVQPFAVASGKFSTAHECSMDDTTALIPIIVGCALTGLILIVVVAYIIGRRKTYVGYQTL</sequence>
<feature type="chain" id="PRO_5047315021" evidence="11">
    <location>
        <begin position="23"/>
        <end position="415"/>
    </location>
</feature>
<keyword evidence="5 10" id="KW-1133">Transmembrane helix</keyword>
<dbReference type="GO" id="GO:0072594">
    <property type="term" value="P:establishment of protein localization to organelle"/>
    <property type="evidence" value="ECO:0007669"/>
    <property type="project" value="TreeGrafter"/>
</dbReference>
<evidence type="ECO:0000256" key="2">
    <source>
        <dbReference type="ARBA" id="ARBA00022692"/>
    </source>
</evidence>
<dbReference type="GO" id="GO:0031902">
    <property type="term" value="C:late endosome membrane"/>
    <property type="evidence" value="ECO:0007669"/>
    <property type="project" value="TreeGrafter"/>
</dbReference>
<reference evidence="14" key="2">
    <citation type="submission" date="2025-09" db="UniProtKB">
        <authorList>
            <consortium name="Ensembl"/>
        </authorList>
    </citation>
    <scope>IDENTIFICATION</scope>
</reference>
<dbReference type="PRINTS" id="PR00336">
    <property type="entry name" value="LYSASSOCTDMP"/>
</dbReference>
<protein>
    <submittedName>
        <fullName evidence="14">Lysosomal-associated membrane protein 2</fullName>
    </submittedName>
</protein>
<evidence type="ECO:0000256" key="7">
    <source>
        <dbReference type="ARBA" id="ARBA00023180"/>
    </source>
</evidence>
<keyword evidence="8" id="KW-0458">Lysosome</keyword>
<evidence type="ECO:0000256" key="11">
    <source>
        <dbReference type="SAM" id="SignalP"/>
    </source>
</evidence>
<dbReference type="PANTHER" id="PTHR11506">
    <property type="entry name" value="LYSOSOME-ASSOCIATED MEMBRANE GLYCOPROTEIN"/>
    <property type="match status" value="1"/>
</dbReference>
<feature type="signal peptide" evidence="11">
    <location>
        <begin position="1"/>
        <end position="22"/>
    </location>
</feature>
<keyword evidence="4" id="KW-0967">Endosome</keyword>
<evidence type="ECO:0000313" key="15">
    <source>
        <dbReference type="Proteomes" id="UP000694546"/>
    </source>
</evidence>
<evidence type="ECO:0000256" key="4">
    <source>
        <dbReference type="ARBA" id="ARBA00022753"/>
    </source>
</evidence>
<dbReference type="GeneTree" id="ENSGT00950000182899"/>
<dbReference type="Ensembl" id="ENSGMOT00000001647.2">
    <property type="protein sequence ID" value="ENSGMOP00000001591.2"/>
    <property type="gene ID" value="ENSGMOG00000001523.2"/>
</dbReference>
<feature type="disulfide bond" evidence="8">
    <location>
        <begin position="336"/>
        <end position="373"/>
    </location>
</feature>
<evidence type="ECO:0000256" key="6">
    <source>
        <dbReference type="ARBA" id="ARBA00023136"/>
    </source>
</evidence>
<evidence type="ECO:0000256" key="1">
    <source>
        <dbReference type="ARBA" id="ARBA00004530"/>
    </source>
</evidence>
<evidence type="ECO:0000256" key="10">
    <source>
        <dbReference type="SAM" id="Phobius"/>
    </source>
</evidence>
<proteinExistence type="inferred from homology"/>
<feature type="domain" description="Lysosome-associated membrane glycoprotein 2-like transmembrane" evidence="13">
    <location>
        <begin position="382"/>
        <end position="413"/>
    </location>
</feature>
<dbReference type="PROSITE" id="PS51407">
    <property type="entry name" value="LAMP_3"/>
    <property type="match status" value="1"/>
</dbReference>
<dbReference type="PANTHER" id="PTHR11506:SF6">
    <property type="entry name" value="LYSOSOME-ASSOCIATED MEMBRANE GLYCOPROTEIN 2"/>
    <property type="match status" value="1"/>
</dbReference>
<dbReference type="Gene3D" id="2.40.160.110">
    <property type="match status" value="2"/>
</dbReference>
<keyword evidence="7" id="KW-0325">Glycoprotein</keyword>
<dbReference type="Proteomes" id="UP000694546">
    <property type="component" value="Chromosome 10"/>
</dbReference>
<dbReference type="Pfam" id="PF21222">
    <property type="entry name" value="Lamp2_2nd"/>
    <property type="match status" value="1"/>
</dbReference>
<evidence type="ECO:0000256" key="3">
    <source>
        <dbReference type="ARBA" id="ARBA00022729"/>
    </source>
</evidence>
<evidence type="ECO:0000313" key="14">
    <source>
        <dbReference type="Ensembl" id="ENSGMOP00000001591.2"/>
    </source>
</evidence>
<organism evidence="14 15">
    <name type="scientific">Gadus morhua</name>
    <name type="common">Atlantic cod</name>
    <dbReference type="NCBI Taxonomy" id="8049"/>
    <lineage>
        <taxon>Eukaryota</taxon>
        <taxon>Metazoa</taxon>
        <taxon>Chordata</taxon>
        <taxon>Craniata</taxon>
        <taxon>Vertebrata</taxon>
        <taxon>Euteleostomi</taxon>
        <taxon>Actinopterygii</taxon>
        <taxon>Neopterygii</taxon>
        <taxon>Teleostei</taxon>
        <taxon>Neoteleostei</taxon>
        <taxon>Acanthomorphata</taxon>
        <taxon>Zeiogadaria</taxon>
        <taxon>Gadariae</taxon>
        <taxon>Gadiformes</taxon>
        <taxon>Gadoidei</taxon>
        <taxon>Gadidae</taxon>
        <taxon>Gadus</taxon>
    </lineage>
</organism>
<feature type="compositionally biased region" description="Low complexity" evidence="9">
    <location>
        <begin position="197"/>
        <end position="212"/>
    </location>
</feature>
<dbReference type="GO" id="GO:0005765">
    <property type="term" value="C:lysosomal membrane"/>
    <property type="evidence" value="ECO:0007669"/>
    <property type="project" value="UniProtKB-SubCell"/>
</dbReference>
<feature type="domain" description="Lysosome-associated membrane glycoprotein 2-like luminal" evidence="12">
    <location>
        <begin position="27"/>
        <end position="173"/>
    </location>
</feature>
<name>A0A8C4YVN9_GADMO</name>
<dbReference type="InterPro" id="IPR002000">
    <property type="entry name" value="Lysosome-assoc_membr_glycop"/>
</dbReference>
<feature type="domain" description="Lysosome-associated membrane glycoprotein 2-like luminal" evidence="12">
    <location>
        <begin position="223"/>
        <end position="362"/>
    </location>
</feature>
<comment type="caution">
    <text evidence="8">Lacks conserved residue(s) required for the propagation of feature annotation.</text>
</comment>
<evidence type="ECO:0000256" key="8">
    <source>
        <dbReference type="PROSITE-ProRule" id="PRU00740"/>
    </source>
</evidence>
<keyword evidence="15" id="KW-1185">Reference proteome</keyword>
<dbReference type="GO" id="GO:0005886">
    <property type="term" value="C:plasma membrane"/>
    <property type="evidence" value="ECO:0007669"/>
    <property type="project" value="UniProtKB-SubCell"/>
</dbReference>
<keyword evidence="3 11" id="KW-0732">Signal</keyword>
<evidence type="ECO:0000259" key="12">
    <source>
        <dbReference type="Pfam" id="PF01299"/>
    </source>
</evidence>
<keyword evidence="6 8" id="KW-0472">Membrane</keyword>
<feature type="transmembrane region" description="Helical" evidence="10">
    <location>
        <begin position="380"/>
        <end position="403"/>
    </location>
</feature>
<dbReference type="GeneID" id="115552425"/>
<dbReference type="OMA" id="NDITIMF"/>
<dbReference type="AlphaFoldDB" id="A0A8C4YVN9"/>
<dbReference type="InterPro" id="IPR048528">
    <property type="entry name" value="Lamp2-like_luminal"/>
</dbReference>
<evidence type="ECO:0000259" key="13">
    <source>
        <dbReference type="Pfam" id="PF21222"/>
    </source>
</evidence>
<dbReference type="Pfam" id="PF01299">
    <property type="entry name" value="Lamp2-like_luminal"/>
    <property type="match status" value="2"/>
</dbReference>
<comment type="subcellular location">
    <subcellularLocation>
        <location evidence="1">Endosome membrane</location>
        <topology evidence="1">Single-pass type I membrane protein</topology>
    </subcellularLocation>
    <subcellularLocation>
        <location evidence="8">Lysosome membrane</location>
        <topology evidence="8">Single-pass type I membrane protein</topology>
    </subcellularLocation>
</comment>
<reference evidence="14" key="1">
    <citation type="submission" date="2025-08" db="UniProtKB">
        <authorList>
            <consortium name="Ensembl"/>
        </authorList>
    </citation>
    <scope>IDENTIFICATION</scope>
</reference>
<accession>A0A8C4YVN9</accession>
<keyword evidence="8" id="KW-1015">Disulfide bond</keyword>
<evidence type="ECO:0000256" key="5">
    <source>
        <dbReference type="ARBA" id="ARBA00022989"/>
    </source>
</evidence>
<dbReference type="RefSeq" id="XP_030224378.1">
    <property type="nucleotide sequence ID" value="XM_030368518.1"/>
</dbReference>
<feature type="region of interest" description="Disordered" evidence="9">
    <location>
        <begin position="196"/>
        <end position="224"/>
    </location>
</feature>